<evidence type="ECO:0000313" key="12">
    <source>
        <dbReference type="Proteomes" id="UP001152888"/>
    </source>
</evidence>
<dbReference type="OrthoDB" id="6617147at2759"/>
<keyword evidence="3 10" id="KW-0716">Sensory transduction</keyword>
<feature type="transmembrane region" description="Helical" evidence="10">
    <location>
        <begin position="178"/>
        <end position="197"/>
    </location>
</feature>
<dbReference type="GO" id="GO:0005549">
    <property type="term" value="F:odorant binding"/>
    <property type="evidence" value="ECO:0007669"/>
    <property type="project" value="InterPro"/>
</dbReference>
<keyword evidence="2" id="KW-1003">Cell membrane</keyword>
<reference evidence="11" key="1">
    <citation type="submission" date="2022-03" db="EMBL/GenBank/DDBJ databases">
        <authorList>
            <person name="Sayadi A."/>
        </authorList>
    </citation>
    <scope>NUCLEOTIDE SEQUENCE</scope>
</reference>
<feature type="transmembrane region" description="Helical" evidence="10">
    <location>
        <begin position="273"/>
        <end position="292"/>
    </location>
</feature>
<evidence type="ECO:0000256" key="6">
    <source>
        <dbReference type="ARBA" id="ARBA00022989"/>
    </source>
</evidence>
<organism evidence="11 12">
    <name type="scientific">Acanthoscelides obtectus</name>
    <name type="common">Bean weevil</name>
    <name type="synonym">Bruchus obtectus</name>
    <dbReference type="NCBI Taxonomy" id="200917"/>
    <lineage>
        <taxon>Eukaryota</taxon>
        <taxon>Metazoa</taxon>
        <taxon>Ecdysozoa</taxon>
        <taxon>Arthropoda</taxon>
        <taxon>Hexapoda</taxon>
        <taxon>Insecta</taxon>
        <taxon>Pterygota</taxon>
        <taxon>Neoptera</taxon>
        <taxon>Endopterygota</taxon>
        <taxon>Coleoptera</taxon>
        <taxon>Polyphaga</taxon>
        <taxon>Cucujiformia</taxon>
        <taxon>Chrysomeloidea</taxon>
        <taxon>Chrysomelidae</taxon>
        <taxon>Bruchinae</taxon>
        <taxon>Bruchini</taxon>
        <taxon>Acanthoscelides</taxon>
    </lineage>
</organism>
<keyword evidence="7 10" id="KW-0472">Membrane</keyword>
<evidence type="ECO:0000256" key="8">
    <source>
        <dbReference type="ARBA" id="ARBA00023170"/>
    </source>
</evidence>
<evidence type="ECO:0000256" key="7">
    <source>
        <dbReference type="ARBA" id="ARBA00023136"/>
    </source>
</evidence>
<dbReference type="GO" id="GO:0007165">
    <property type="term" value="P:signal transduction"/>
    <property type="evidence" value="ECO:0007669"/>
    <property type="project" value="UniProtKB-KW"/>
</dbReference>
<evidence type="ECO:0000256" key="4">
    <source>
        <dbReference type="ARBA" id="ARBA00022692"/>
    </source>
</evidence>
<feature type="transmembrane region" description="Helical" evidence="10">
    <location>
        <begin position="124"/>
        <end position="151"/>
    </location>
</feature>
<evidence type="ECO:0000313" key="11">
    <source>
        <dbReference type="EMBL" id="CAH1983259.1"/>
    </source>
</evidence>
<feature type="transmembrane region" description="Helical" evidence="10">
    <location>
        <begin position="33"/>
        <end position="52"/>
    </location>
</feature>
<keyword evidence="5 10" id="KW-0552">Olfaction</keyword>
<keyword evidence="8 10" id="KW-0675">Receptor</keyword>
<feature type="transmembrane region" description="Helical" evidence="10">
    <location>
        <begin position="304"/>
        <end position="321"/>
    </location>
</feature>
<sequence length="399" mass="46338">MANLQKKDIETVDPIGKIRFCQEMHGFEGYKKYFWHCAAILKLLILIGRTIYAYETLNEPKKVAELVATYPVRFMISIFQAVCKMFALYSNRDKVAYFYNTVMYEFWDFHVAGSKIEQQAFKRFYFTNMIVLFQFILSMMCLALLILFPLVDMPEGVRPLPNIIWTPFDTNPSPLHEIIYVVMIWNLLLSILGNAFYDILYMYCVQHLLVQYMLLKELLRRLTQGIEHHRSDLERFNSQSFQSVVMERLKICVEHHAKLLRFGRELERFCSRILTPQLFMSYAVLVINGYILSVDHADFTKTTMLFNLTGSCMIQLAFYAIPASDLREQSISVIDALENSDWYLFKSPLKRALVFVMMNTEKGITITAGGMANVDNEVLIAVVQKALSAITLLRALIED</sequence>
<dbReference type="PANTHER" id="PTHR21137:SF35">
    <property type="entry name" value="ODORANT RECEPTOR 19A-RELATED"/>
    <property type="match status" value="1"/>
</dbReference>
<name>A0A9P0PF83_ACAOB</name>
<comment type="subcellular location">
    <subcellularLocation>
        <location evidence="1 10">Cell membrane</location>
        <topology evidence="1 10">Multi-pass membrane protein</topology>
    </subcellularLocation>
</comment>
<dbReference type="AlphaFoldDB" id="A0A9P0PF83"/>
<evidence type="ECO:0000256" key="10">
    <source>
        <dbReference type="RuleBase" id="RU351113"/>
    </source>
</evidence>
<dbReference type="InterPro" id="IPR004117">
    <property type="entry name" value="7tm6_olfct_rcpt"/>
</dbReference>
<evidence type="ECO:0000256" key="5">
    <source>
        <dbReference type="ARBA" id="ARBA00022725"/>
    </source>
</evidence>
<dbReference type="GO" id="GO:0005886">
    <property type="term" value="C:plasma membrane"/>
    <property type="evidence" value="ECO:0007669"/>
    <property type="project" value="UniProtKB-SubCell"/>
</dbReference>
<comment type="caution">
    <text evidence="11">The sequence shown here is derived from an EMBL/GenBank/DDBJ whole genome shotgun (WGS) entry which is preliminary data.</text>
</comment>
<comment type="similarity">
    <text evidence="10">Belongs to the insect chemoreceptor superfamily. Heteromeric odorant receptor channel (TC 1.A.69) family.</text>
</comment>
<evidence type="ECO:0000256" key="1">
    <source>
        <dbReference type="ARBA" id="ARBA00004651"/>
    </source>
</evidence>
<keyword evidence="12" id="KW-1185">Reference proteome</keyword>
<comment type="caution">
    <text evidence="10">Lacks conserved residue(s) required for the propagation of feature annotation.</text>
</comment>
<dbReference type="PANTHER" id="PTHR21137">
    <property type="entry name" value="ODORANT RECEPTOR"/>
    <property type="match status" value="1"/>
</dbReference>
<dbReference type="EMBL" id="CAKOFQ010006936">
    <property type="protein sequence ID" value="CAH1983259.1"/>
    <property type="molecule type" value="Genomic_DNA"/>
</dbReference>
<gene>
    <name evidence="11" type="ORF">ACAOBT_LOCUS15476</name>
</gene>
<dbReference type="GO" id="GO:0004984">
    <property type="term" value="F:olfactory receptor activity"/>
    <property type="evidence" value="ECO:0007669"/>
    <property type="project" value="InterPro"/>
</dbReference>
<keyword evidence="6 10" id="KW-1133">Transmembrane helix</keyword>
<feature type="transmembrane region" description="Helical" evidence="10">
    <location>
        <begin position="72"/>
        <end position="89"/>
    </location>
</feature>
<evidence type="ECO:0000256" key="3">
    <source>
        <dbReference type="ARBA" id="ARBA00022606"/>
    </source>
</evidence>
<evidence type="ECO:0000256" key="9">
    <source>
        <dbReference type="ARBA" id="ARBA00023224"/>
    </source>
</evidence>
<keyword evidence="4 10" id="KW-0812">Transmembrane</keyword>
<accession>A0A9P0PF83</accession>
<dbReference type="Proteomes" id="UP001152888">
    <property type="component" value="Unassembled WGS sequence"/>
</dbReference>
<proteinExistence type="inferred from homology"/>
<keyword evidence="9 10" id="KW-0807">Transducer</keyword>
<protein>
    <recommendedName>
        <fullName evidence="10">Odorant receptor</fullName>
    </recommendedName>
</protein>
<evidence type="ECO:0000256" key="2">
    <source>
        <dbReference type="ARBA" id="ARBA00022475"/>
    </source>
</evidence>
<dbReference type="Pfam" id="PF02949">
    <property type="entry name" value="7tm_6"/>
    <property type="match status" value="1"/>
</dbReference>